<keyword evidence="7" id="KW-0408">Iron</keyword>
<evidence type="ECO:0000256" key="9">
    <source>
        <dbReference type="ARBA" id="ARBA00023136"/>
    </source>
</evidence>
<dbReference type="EMBL" id="CP005385">
    <property type="protein sequence ID" value="AGK03939.1"/>
    <property type="molecule type" value="Genomic_DNA"/>
</dbReference>
<feature type="transmembrane region" description="Helical" evidence="12">
    <location>
        <begin position="147"/>
        <end position="170"/>
    </location>
</feature>
<evidence type="ECO:0000256" key="4">
    <source>
        <dbReference type="ARBA" id="ARBA00022723"/>
    </source>
</evidence>
<proteinExistence type="predicted"/>
<dbReference type="PANTHER" id="PTHR35457">
    <property type="entry name" value="HEME A SYNTHASE"/>
    <property type="match status" value="1"/>
</dbReference>
<evidence type="ECO:0000256" key="10">
    <source>
        <dbReference type="ARBA" id="ARBA00023157"/>
    </source>
</evidence>
<keyword evidence="3 12" id="KW-0812">Transmembrane</keyword>
<feature type="transmembrane region" description="Helical" evidence="12">
    <location>
        <begin position="239"/>
        <end position="263"/>
    </location>
</feature>
<evidence type="ECO:0000256" key="8">
    <source>
        <dbReference type="ARBA" id="ARBA00023133"/>
    </source>
</evidence>
<evidence type="ECO:0000256" key="3">
    <source>
        <dbReference type="ARBA" id="ARBA00022692"/>
    </source>
</evidence>
<dbReference type="GO" id="GO:0006784">
    <property type="term" value="P:heme A biosynthetic process"/>
    <property type="evidence" value="ECO:0007669"/>
    <property type="project" value="InterPro"/>
</dbReference>
<evidence type="ECO:0000256" key="1">
    <source>
        <dbReference type="ARBA" id="ARBA00004141"/>
    </source>
</evidence>
<feature type="transmembrane region" description="Helical" evidence="12">
    <location>
        <begin position="182"/>
        <end position="206"/>
    </location>
</feature>
<dbReference type="GO" id="GO:0046872">
    <property type="term" value="F:metal ion binding"/>
    <property type="evidence" value="ECO:0007669"/>
    <property type="project" value="UniProtKB-KW"/>
</dbReference>
<dbReference type="PANTHER" id="PTHR35457:SF1">
    <property type="entry name" value="HEME A SYNTHASE"/>
    <property type="match status" value="1"/>
</dbReference>
<evidence type="ECO:0000256" key="7">
    <source>
        <dbReference type="ARBA" id="ARBA00023004"/>
    </source>
</evidence>
<evidence type="ECO:0000256" key="2">
    <source>
        <dbReference type="ARBA" id="ARBA00022475"/>
    </source>
</evidence>
<keyword evidence="8" id="KW-0350">Heme biosynthesis</keyword>
<gene>
    <name evidence="13" type="ORF">K649_03185</name>
</gene>
<keyword evidence="6" id="KW-0560">Oxidoreductase</keyword>
<protein>
    <submittedName>
        <fullName evidence="13">Cytochrome oxidase assembly</fullName>
    </submittedName>
</protein>
<feature type="transmembrane region" description="Helical" evidence="12">
    <location>
        <begin position="308"/>
        <end position="327"/>
    </location>
</feature>
<reference evidence="13 14" key="1">
    <citation type="submission" date="2013-04" db="EMBL/GenBank/DDBJ databases">
        <authorList>
            <person name="Chin J."/>
            <person name="Alexander D.H."/>
            <person name="Marks P."/>
            <person name="Korlach J."/>
            <person name="Clum A."/>
            <person name="Copeland A."/>
        </authorList>
    </citation>
    <scope>NUCLEOTIDE SEQUENCE [LARGE SCALE GENOMIC DNA]</scope>
    <source>
        <strain evidence="14">ATCC 35948 / DSM 1279 / VKM B-1258 / 21</strain>
    </source>
</reference>
<evidence type="ECO:0000313" key="13">
    <source>
        <dbReference type="EMBL" id="AGK03939.1"/>
    </source>
</evidence>
<keyword evidence="10" id="KW-1015">Disulfide bond</keyword>
<dbReference type="InterPro" id="IPR003780">
    <property type="entry name" value="COX15/CtaA_fam"/>
</dbReference>
<organism evidence="13 14">
    <name type="scientific">Meiothermus ruber (strain ATCC 35948 / DSM 1279 / VKM B-1258 / 21)</name>
    <name type="common">Thermus ruber</name>
    <dbReference type="NCBI Taxonomy" id="504728"/>
    <lineage>
        <taxon>Bacteria</taxon>
        <taxon>Thermotogati</taxon>
        <taxon>Deinococcota</taxon>
        <taxon>Deinococci</taxon>
        <taxon>Thermales</taxon>
        <taxon>Thermaceae</taxon>
        <taxon>Meiothermus</taxon>
    </lineage>
</organism>
<dbReference type="InterPro" id="IPR050450">
    <property type="entry name" value="COX15/CtaA_HemeA_synthase"/>
</dbReference>
<dbReference type="GO" id="GO:0016020">
    <property type="term" value="C:membrane"/>
    <property type="evidence" value="ECO:0007669"/>
    <property type="project" value="UniProtKB-SubCell"/>
</dbReference>
<sequence>MVHPGAFWQNKDTTPRGGLFLMSNRRFTYYAWGVVVFTLVVILWGDVVQATGSGDGCGAHWPTCNGEVLPIFRGLETFIEFFHRVTSGLSLLLTIGLLLWSRRAFPKGHLARLGAGLAMFFMITESLVGAGLVLFRLVGEDASVARAIVAPIHLINTLFLIGSLTLTAWWSRHPEHRPVLKGQGLVGWALGLGLGGILLVAAAGALTSLGDALFPVRNTAEAVGRALTPGEHFLVQLRIYHPFIAVVVSVYVVLVANLVALLRPSPHTKLFARMAGLLFILQLGVGYLNVLQAAPLYTQLPHLLLSDLVWVTWLLLTVSALSLAYPVRPSRAEAAKAR</sequence>
<feature type="transmembrane region" description="Helical" evidence="12">
    <location>
        <begin position="27"/>
        <end position="45"/>
    </location>
</feature>
<dbReference type="KEGG" id="mre:K649_03185"/>
<dbReference type="Proteomes" id="UP000013026">
    <property type="component" value="Chromosome"/>
</dbReference>
<dbReference type="GO" id="GO:0016491">
    <property type="term" value="F:oxidoreductase activity"/>
    <property type="evidence" value="ECO:0007669"/>
    <property type="project" value="UniProtKB-KW"/>
</dbReference>
<dbReference type="STRING" id="504728.K649_03185"/>
<feature type="transmembrane region" description="Helical" evidence="12">
    <location>
        <begin position="113"/>
        <end position="135"/>
    </location>
</feature>
<evidence type="ECO:0000256" key="6">
    <source>
        <dbReference type="ARBA" id="ARBA00023002"/>
    </source>
</evidence>
<evidence type="ECO:0000256" key="5">
    <source>
        <dbReference type="ARBA" id="ARBA00022989"/>
    </source>
</evidence>
<keyword evidence="2" id="KW-1003">Cell membrane</keyword>
<dbReference type="Pfam" id="PF02628">
    <property type="entry name" value="COX15-CtaA"/>
    <property type="match status" value="1"/>
</dbReference>
<dbReference type="eggNOG" id="COG1612">
    <property type="taxonomic scope" value="Bacteria"/>
</dbReference>
<feature type="transmembrane region" description="Helical" evidence="12">
    <location>
        <begin position="81"/>
        <end position="101"/>
    </location>
</feature>
<dbReference type="PATRIC" id="fig|504728.9.peg.659"/>
<comment type="pathway">
    <text evidence="11">Porphyrin-containing compound metabolism.</text>
</comment>
<evidence type="ECO:0000256" key="11">
    <source>
        <dbReference type="ARBA" id="ARBA00023444"/>
    </source>
</evidence>
<name>M9XAE9_MEIRD</name>
<feature type="transmembrane region" description="Helical" evidence="12">
    <location>
        <begin position="270"/>
        <end position="288"/>
    </location>
</feature>
<comment type="subcellular location">
    <subcellularLocation>
        <location evidence="1">Membrane</location>
        <topology evidence="1">Multi-pass membrane protein</topology>
    </subcellularLocation>
</comment>
<keyword evidence="5 12" id="KW-1133">Transmembrane helix</keyword>
<accession>M9XAE9</accession>
<keyword evidence="4" id="KW-0479">Metal-binding</keyword>
<evidence type="ECO:0000256" key="12">
    <source>
        <dbReference type="SAM" id="Phobius"/>
    </source>
</evidence>
<evidence type="ECO:0000313" key="14">
    <source>
        <dbReference type="Proteomes" id="UP000013026"/>
    </source>
</evidence>
<dbReference type="AlphaFoldDB" id="M9XAE9"/>
<keyword evidence="9 12" id="KW-0472">Membrane</keyword>